<dbReference type="Proteomes" id="UP000501003">
    <property type="component" value="Chromosome"/>
</dbReference>
<dbReference type="RefSeq" id="WP_173493270.1">
    <property type="nucleotide sequence ID" value="NZ_CP054056.1"/>
</dbReference>
<name>A0A7D4TQZ9_9MICO</name>
<protein>
    <recommendedName>
        <fullName evidence="3">DUF3800 domain-containing protein</fullName>
    </recommendedName>
</protein>
<gene>
    <name evidence="1" type="ORF">HRU87_01865</name>
</gene>
<reference evidence="1 2" key="1">
    <citation type="submission" date="2020-05" db="EMBL/GenBank/DDBJ databases">
        <title>Aquirufa sp. strain 15G-AUS-rot a new Aquirufa species.</title>
        <authorList>
            <person name="Pitt A."/>
            <person name="Hahn M.W."/>
        </authorList>
    </citation>
    <scope>NUCLEOTIDE SEQUENCE [LARGE SCALE GENOMIC DNA]</scope>
    <source>
        <strain evidence="1 2">15G-AUS-rot</strain>
    </source>
</reference>
<evidence type="ECO:0008006" key="3">
    <source>
        <dbReference type="Google" id="ProtNLM"/>
    </source>
</evidence>
<evidence type="ECO:0000313" key="1">
    <source>
        <dbReference type="EMBL" id="QKJ24973.1"/>
    </source>
</evidence>
<dbReference type="KEGG" id="aqg:HRU87_01865"/>
<keyword evidence="2" id="KW-1185">Reference proteome</keyword>
<dbReference type="AlphaFoldDB" id="A0A7D4TQZ9"/>
<proteinExistence type="predicted"/>
<sequence>MELQIRSLFQTPKIFDRIARAKGPLAFIDESFRAPSQDHDSFYIVAAAVIDKAIVLEVRKELRRRVRHGTWHTTEAGRSQVGQQKIRELSAYLATVVKPVVVVVDQLQKSDRSAEAGRAKALRALLVELATEHVYLTGTVVYEKRIPGYMQAHDDLIIGQIRREKGAASSLNVIGLSTKSEPLLWIPDIIAWAFRQQYLKDGGGYFSELAKIAKVIHI</sequence>
<accession>A0A7D4TQZ9</accession>
<evidence type="ECO:0000313" key="2">
    <source>
        <dbReference type="Proteomes" id="UP000501003"/>
    </source>
</evidence>
<dbReference type="EMBL" id="CP054056">
    <property type="protein sequence ID" value="QKJ24973.1"/>
    <property type="molecule type" value="Genomic_DNA"/>
</dbReference>
<organism evidence="1 2">
    <name type="scientific">Aquiluna borgnonia</name>
    <dbReference type="NCBI Taxonomy" id="2499157"/>
    <lineage>
        <taxon>Bacteria</taxon>
        <taxon>Bacillati</taxon>
        <taxon>Actinomycetota</taxon>
        <taxon>Actinomycetes</taxon>
        <taxon>Micrococcales</taxon>
        <taxon>Microbacteriaceae</taxon>
        <taxon>Luna cluster</taxon>
        <taxon>Luna-1 subcluster</taxon>
        <taxon>Aquiluna</taxon>
    </lineage>
</organism>